<dbReference type="GO" id="GO:0008834">
    <property type="term" value="F:ditrans,polycis-undecaprenyl-diphosphate synthase [(2E,6E)-farnesyl-diphosphate specific] activity"/>
    <property type="evidence" value="ECO:0007669"/>
    <property type="project" value="TreeGrafter"/>
</dbReference>
<dbReference type="Gene3D" id="3.40.1180.10">
    <property type="entry name" value="Decaprenyl diphosphate synthase-like"/>
    <property type="match status" value="1"/>
</dbReference>
<dbReference type="PROSITE" id="PS01066">
    <property type="entry name" value="UPP_SYNTHASE"/>
    <property type="match status" value="1"/>
</dbReference>
<keyword evidence="2 4" id="KW-0479">Metal-binding</keyword>
<dbReference type="InterPro" id="IPR001441">
    <property type="entry name" value="UPP_synth-like"/>
</dbReference>
<accession>A0A6G5R7S2</accession>
<feature type="binding site" evidence="4">
    <location>
        <begin position="513"/>
        <end position="516"/>
    </location>
    <ligand>
        <name>substrate</name>
    </ligand>
</feature>
<protein>
    <recommendedName>
        <fullName evidence="4">Isoprenyl transferase</fullName>
        <ecNumber evidence="4">2.5.1.-</ecNumber>
    </recommendedName>
</protein>
<comment type="subunit">
    <text evidence="4">Homodimer.</text>
</comment>
<dbReference type="PANTHER" id="PTHR10291">
    <property type="entry name" value="DEHYDRODOLICHYL DIPHOSPHATE SYNTHASE FAMILY MEMBER"/>
    <property type="match status" value="1"/>
</dbReference>
<dbReference type="AlphaFoldDB" id="A0A6G5R7S2"/>
<dbReference type="NCBIfam" id="TIGR00055">
    <property type="entry name" value="uppS"/>
    <property type="match status" value="1"/>
</dbReference>
<feature type="active site" description="Proton acceptor" evidence="4">
    <location>
        <position position="560"/>
    </location>
</feature>
<feature type="binding site" evidence="4">
    <location>
        <position position="680"/>
    </location>
    <ligand>
        <name>substrate</name>
    </ligand>
</feature>
<dbReference type="EC" id="2.5.1.-" evidence="4"/>
<dbReference type="Pfam" id="PF01255">
    <property type="entry name" value="Prenyltransf"/>
    <property type="match status" value="1"/>
</dbReference>
<dbReference type="GO" id="GO:0000287">
    <property type="term" value="F:magnesium ion binding"/>
    <property type="evidence" value="ECO:0007669"/>
    <property type="project" value="UniProtKB-UniRule"/>
</dbReference>
<evidence type="ECO:0000256" key="1">
    <source>
        <dbReference type="ARBA" id="ARBA00022679"/>
    </source>
</evidence>
<comment type="function">
    <text evidence="4">Catalyzes the condensation of isopentenyl diphosphate (IPP) with allylic pyrophosphates generating different type of terpenoids.</text>
</comment>
<dbReference type="HAMAP" id="MF_01139">
    <property type="entry name" value="ISPT"/>
    <property type="match status" value="1"/>
</dbReference>
<proteinExistence type="inferred from homology"/>
<evidence type="ECO:0000313" key="6">
    <source>
        <dbReference type="EMBL" id="QCD53697.1"/>
    </source>
</evidence>
<dbReference type="InterPro" id="IPR036424">
    <property type="entry name" value="UPP_synth-like_sf"/>
</dbReference>
<feature type="binding site" evidence="4">
    <location>
        <position position="699"/>
    </location>
    <ligand>
        <name>Mg(2+)</name>
        <dbReference type="ChEBI" id="CHEBI:18420"/>
    </ligand>
</feature>
<dbReference type="Pfam" id="PF00494">
    <property type="entry name" value="SQS_PSY"/>
    <property type="match status" value="1"/>
</dbReference>
<dbReference type="GO" id="GO:0005886">
    <property type="term" value="C:plasma membrane"/>
    <property type="evidence" value="ECO:0007669"/>
    <property type="project" value="TreeGrafter"/>
</dbReference>
<feature type="binding site" evidence="4">
    <location>
        <position position="529"/>
    </location>
    <ligand>
        <name>substrate</name>
    </ligand>
</feature>
<feature type="binding site" evidence="4">
    <location>
        <position position="561"/>
    </location>
    <ligand>
        <name>substrate</name>
    </ligand>
</feature>
<dbReference type="SUPFAM" id="SSF48576">
    <property type="entry name" value="Terpenoid synthases"/>
    <property type="match status" value="1"/>
</dbReference>
<feature type="binding site" evidence="4">
    <location>
        <begin position="557"/>
        <end position="559"/>
    </location>
    <ligand>
        <name>substrate</name>
    </ligand>
</feature>
<dbReference type="SUPFAM" id="SSF64005">
    <property type="entry name" value="Undecaprenyl diphosphate synthase"/>
    <property type="match status" value="1"/>
</dbReference>
<feature type="binding site" evidence="4">
    <location>
        <begin position="686"/>
        <end position="688"/>
    </location>
    <ligand>
        <name>substrate</name>
    </ligand>
</feature>
<gene>
    <name evidence="6" type="primary">uppS</name>
    <name evidence="6" type="ORF">CEB94_01455</name>
</gene>
<dbReference type="GO" id="GO:0030145">
    <property type="term" value="F:manganese ion binding"/>
    <property type="evidence" value="ECO:0007669"/>
    <property type="project" value="TreeGrafter"/>
</dbReference>
<sequence>MATEPPVRGGPAAGARRAGVDLRLLGRTGLSAVHRHRGRRLVGPGFPVRRRRCDDLAQPGPALLLRRPGRRTVPGQSGRRQPRRPAAGLPAHRHRQCPGPGLGPPAVACGSTRGNVKLRYPAVLSARVYQQSGIHDAALRRGYEACRRSTRATGEIEYAVSQLLPPPLRTATWALYGAVRAVDDLADAADAVGSGAESGETDRERAGRLEAWIAAFDADLRDGRSTDPVRQALIHTMRTWNLPPGFLHTVFEELRQDVHGRQFATWQEWRRYNSLVNIPFWLRAGSLLLRAAGLSAEPERIAAGVPEAAAAWQTAVDGLYLTDALVDLSDDLTRGHVPLPQEALDEAGVDRADLLARRATSEFEELTRRLADRARTWLDRTPLPPVLHPAVGVALGVYTDLYRLRLKAAADAPAALLHRRPTLPRSARLRLLLPARAKATLAWGLFPFPIQPCPQPQPVAADRTERHGLAEEVRALAVRRRPVVPPTPHPSGARPPQLPAEAMPRHVAIVMDGNGRWATARGLPRTDGHRAGADALIDVVHGALEIGLEYLTVYAFSTENWKRPAGELHALMYEIPQHLRRLTDDAEPLNVRVRWAGERSRLPADVIETLVEAERTTHDHTGLTVTMCVNYGGRAEITTAAAKLAKEAVAGRVDPGSLSEHAFGRYLHVPELPDVDLLLRTGGDQRTSNFLPWQATYAELLFLDTPWPAVDRRDLWHAIEQHARRTRRYGSVPRLPAQPSPLERTGSTDHVSQ</sequence>
<dbReference type="PANTHER" id="PTHR10291:SF0">
    <property type="entry name" value="DEHYDRODOLICHYL DIPHOSPHATE SYNTHASE 2"/>
    <property type="match status" value="1"/>
</dbReference>
<dbReference type="InterPro" id="IPR008949">
    <property type="entry name" value="Isoprenoid_synthase_dom_sf"/>
</dbReference>
<feature type="region of interest" description="Disordered" evidence="5">
    <location>
        <begin position="50"/>
        <end position="100"/>
    </location>
</feature>
<feature type="binding site" evidence="4">
    <location>
        <position position="517"/>
    </location>
    <ligand>
        <name>substrate</name>
    </ligand>
</feature>
<dbReference type="CDD" id="cd00475">
    <property type="entry name" value="Cis_IPPS"/>
    <property type="match status" value="1"/>
</dbReference>
<keyword evidence="3 4" id="KW-0460">Magnesium</keyword>
<dbReference type="KEGG" id="shaw:CEB94_01455"/>
<evidence type="ECO:0000256" key="5">
    <source>
        <dbReference type="SAM" id="MobiDB-lite"/>
    </source>
</evidence>
<dbReference type="EMBL" id="CP021978">
    <property type="protein sequence ID" value="QCD53697.1"/>
    <property type="molecule type" value="Genomic_DNA"/>
</dbReference>
<dbReference type="GO" id="GO:0033850">
    <property type="term" value="F:Z-farnesyl diphosphate synthase activity"/>
    <property type="evidence" value="ECO:0007669"/>
    <property type="project" value="TreeGrafter"/>
</dbReference>
<keyword evidence="1 4" id="KW-0808">Transferase</keyword>
<evidence type="ECO:0000256" key="4">
    <source>
        <dbReference type="HAMAP-Rule" id="MF_01139"/>
    </source>
</evidence>
<dbReference type="GO" id="GO:0005829">
    <property type="term" value="C:cytosol"/>
    <property type="evidence" value="ECO:0007669"/>
    <property type="project" value="TreeGrafter"/>
</dbReference>
<dbReference type="InterPro" id="IPR002060">
    <property type="entry name" value="Squ/phyt_synthse"/>
</dbReference>
<feature type="compositionally biased region" description="Low complexity" evidence="5">
    <location>
        <begin position="56"/>
        <end position="66"/>
    </location>
</feature>
<evidence type="ECO:0000256" key="3">
    <source>
        <dbReference type="ARBA" id="ARBA00022842"/>
    </source>
</evidence>
<dbReference type="InterPro" id="IPR018520">
    <property type="entry name" value="UPP_synth-like_CS"/>
</dbReference>
<dbReference type="GO" id="GO:0016094">
    <property type="term" value="P:polyprenol biosynthetic process"/>
    <property type="evidence" value="ECO:0007669"/>
    <property type="project" value="TreeGrafter"/>
</dbReference>
<feature type="binding site" evidence="4">
    <location>
        <position position="512"/>
    </location>
    <ligand>
        <name>Mg(2+)</name>
        <dbReference type="ChEBI" id="CHEBI:18420"/>
    </ligand>
</feature>
<reference evidence="6 7" key="1">
    <citation type="submission" date="2017-06" db="EMBL/GenBank/DDBJ databases">
        <title>Complete Genome Sequence of Streptomyces hawaiiensis NRRL 15010 and insights into acyldepsipeptides biosynthesis.</title>
        <authorList>
            <person name="Mariita R.M."/>
            <person name="Sello J.K."/>
        </authorList>
    </citation>
    <scope>NUCLEOTIDE SEQUENCE [LARGE SCALE GENOMIC DNA]</scope>
    <source>
        <strain evidence="6 7">ATCC 12236</strain>
    </source>
</reference>
<evidence type="ECO:0000256" key="2">
    <source>
        <dbReference type="ARBA" id="ARBA00022723"/>
    </source>
</evidence>
<feature type="binding site" evidence="4">
    <location>
        <position position="525"/>
    </location>
    <ligand>
        <name>substrate</name>
    </ligand>
</feature>
<comment type="similarity">
    <text evidence="4">Belongs to the UPP synthase family.</text>
</comment>
<feature type="compositionally biased region" description="Low complexity" evidence="5">
    <location>
        <begin position="74"/>
        <end position="90"/>
    </location>
</feature>
<feature type="binding site" evidence="4">
    <location>
        <position position="563"/>
    </location>
    <ligand>
        <name>substrate</name>
    </ligand>
</feature>
<dbReference type="Proteomes" id="UP000495940">
    <property type="component" value="Chromosome"/>
</dbReference>
<evidence type="ECO:0000313" key="7">
    <source>
        <dbReference type="Proteomes" id="UP000495940"/>
    </source>
</evidence>
<comment type="cofactor">
    <cofactor evidence="4">
        <name>Mg(2+)</name>
        <dbReference type="ChEBI" id="CHEBI:18420"/>
    </cofactor>
    <text evidence="4">Binds 2 magnesium ions per subunit.</text>
</comment>
<organism evidence="6 7">
    <name type="scientific">Streptomyces hawaiiensis</name>
    <dbReference type="NCBI Taxonomy" id="67305"/>
    <lineage>
        <taxon>Bacteria</taxon>
        <taxon>Bacillati</taxon>
        <taxon>Actinomycetota</taxon>
        <taxon>Actinomycetes</taxon>
        <taxon>Kitasatosporales</taxon>
        <taxon>Streptomycetaceae</taxon>
        <taxon>Streptomyces</taxon>
    </lineage>
</organism>
<feature type="active site" evidence="4">
    <location>
        <position position="512"/>
    </location>
</feature>
<dbReference type="Gene3D" id="1.10.600.10">
    <property type="entry name" value="Farnesyl Diphosphate Synthase"/>
    <property type="match status" value="1"/>
</dbReference>
<feature type="region of interest" description="Disordered" evidence="5">
    <location>
        <begin position="727"/>
        <end position="753"/>
    </location>
</feature>
<name>A0A6G5R7S2_9ACTN</name>
<keyword evidence="7" id="KW-1185">Reference proteome</keyword>